<keyword evidence="2" id="KW-1185">Reference proteome</keyword>
<comment type="caution">
    <text evidence="1">The sequence shown here is derived from an EMBL/GenBank/DDBJ whole genome shotgun (WGS) entry which is preliminary data.</text>
</comment>
<dbReference type="EMBL" id="JADYXP020000030">
    <property type="protein sequence ID" value="KAL0098991.1"/>
    <property type="molecule type" value="Genomic_DNA"/>
</dbReference>
<evidence type="ECO:0008006" key="3">
    <source>
        <dbReference type="Google" id="ProtNLM"/>
    </source>
</evidence>
<evidence type="ECO:0000313" key="1">
    <source>
        <dbReference type="EMBL" id="KAL0098991.1"/>
    </source>
</evidence>
<dbReference type="AlphaFoldDB" id="A0AAW2E5N6"/>
<name>A0AAW2E5N6_9HYME</name>
<reference evidence="1 2" key="1">
    <citation type="submission" date="2023-03" db="EMBL/GenBank/DDBJ databases">
        <title>High recombination rates correlate with genetic variation in Cardiocondyla obscurior ants.</title>
        <authorList>
            <person name="Errbii M."/>
        </authorList>
    </citation>
    <scope>NUCLEOTIDE SEQUENCE [LARGE SCALE GENOMIC DNA]</scope>
    <source>
        <strain evidence="1">Alpha-2009</strain>
        <tissue evidence="1">Whole body</tissue>
    </source>
</reference>
<protein>
    <recommendedName>
        <fullName evidence="3">Secreted protein</fullName>
    </recommendedName>
</protein>
<evidence type="ECO:0000313" key="2">
    <source>
        <dbReference type="Proteomes" id="UP001430953"/>
    </source>
</evidence>
<organism evidence="1 2">
    <name type="scientific">Cardiocondyla obscurior</name>
    <dbReference type="NCBI Taxonomy" id="286306"/>
    <lineage>
        <taxon>Eukaryota</taxon>
        <taxon>Metazoa</taxon>
        <taxon>Ecdysozoa</taxon>
        <taxon>Arthropoda</taxon>
        <taxon>Hexapoda</taxon>
        <taxon>Insecta</taxon>
        <taxon>Pterygota</taxon>
        <taxon>Neoptera</taxon>
        <taxon>Endopterygota</taxon>
        <taxon>Hymenoptera</taxon>
        <taxon>Apocrita</taxon>
        <taxon>Aculeata</taxon>
        <taxon>Formicoidea</taxon>
        <taxon>Formicidae</taxon>
        <taxon>Myrmicinae</taxon>
        <taxon>Cardiocondyla</taxon>
    </lineage>
</organism>
<proteinExistence type="predicted"/>
<accession>A0AAW2E5N6</accession>
<sequence>MLCCQIKNFFCFLFISSELSRMHLFLIAHDATLQNLKICFYVFRPYFVCCSELSRMHLFLVAHNATLQNFKNICAQCYVEISKNFFVFRPYFVCW</sequence>
<dbReference type="Proteomes" id="UP001430953">
    <property type="component" value="Unassembled WGS sequence"/>
</dbReference>
<gene>
    <name evidence="1" type="ORF">PUN28_020931</name>
</gene>